<dbReference type="EMBL" id="JANVAD010000010">
    <property type="protein sequence ID" value="MCS6524065.1"/>
    <property type="molecule type" value="Genomic_DNA"/>
</dbReference>
<dbReference type="Pfam" id="PF00583">
    <property type="entry name" value="Acetyltransf_1"/>
    <property type="match status" value="1"/>
</dbReference>
<name>A0ABT2HLB0_9MICO</name>
<accession>A0ABT2HLB0</accession>
<comment type="caution">
    <text evidence="4">The sequence shown here is derived from an EMBL/GenBank/DDBJ whole genome shotgun (WGS) entry which is preliminary data.</text>
</comment>
<dbReference type="RefSeq" id="WP_167510141.1">
    <property type="nucleotide sequence ID" value="NZ_BMNV01000012.1"/>
</dbReference>
<feature type="domain" description="N-acetyltransferase" evidence="3">
    <location>
        <begin position="15"/>
        <end position="157"/>
    </location>
</feature>
<dbReference type="PANTHER" id="PTHR43877:SF2">
    <property type="entry name" value="AMINOALKYLPHOSPHONATE N-ACETYLTRANSFERASE-RELATED"/>
    <property type="match status" value="1"/>
</dbReference>
<evidence type="ECO:0000313" key="4">
    <source>
        <dbReference type="EMBL" id="MCS6524065.1"/>
    </source>
</evidence>
<dbReference type="InterPro" id="IPR000182">
    <property type="entry name" value="GNAT_dom"/>
</dbReference>
<dbReference type="SUPFAM" id="SSF55729">
    <property type="entry name" value="Acyl-CoA N-acyltransferases (Nat)"/>
    <property type="match status" value="1"/>
</dbReference>
<reference evidence="4 5" key="1">
    <citation type="submission" date="2022-08" db="EMBL/GenBank/DDBJ databases">
        <title>Taxonomy of Curtobacterium flaccumfaciens.</title>
        <authorList>
            <person name="Osdaghi E."/>
            <person name="Taghavi S.M."/>
            <person name="Hamidizade M."/>
            <person name="Abachi H."/>
            <person name="Fazliarab A."/>
            <person name="Baeyen S."/>
            <person name="Portier P."/>
            <person name="Van Vaerenbergh J."/>
            <person name="Jacques M.-A."/>
        </authorList>
    </citation>
    <scope>NUCLEOTIDE SEQUENCE [LARGE SCALE GENOMIC DNA]</scope>
    <source>
        <strain evidence="4 5">LMG8786T</strain>
    </source>
</reference>
<dbReference type="Proteomes" id="UP001652264">
    <property type="component" value="Unassembled WGS sequence"/>
</dbReference>
<evidence type="ECO:0000259" key="3">
    <source>
        <dbReference type="PROSITE" id="PS51186"/>
    </source>
</evidence>
<dbReference type="PROSITE" id="PS51186">
    <property type="entry name" value="GNAT"/>
    <property type="match status" value="1"/>
</dbReference>
<dbReference type="PANTHER" id="PTHR43877">
    <property type="entry name" value="AMINOALKYLPHOSPHONATE N-ACETYLTRANSFERASE-RELATED-RELATED"/>
    <property type="match status" value="1"/>
</dbReference>
<organism evidence="4 5">
    <name type="scientific">Curtobacterium citreum</name>
    <dbReference type="NCBI Taxonomy" id="2036"/>
    <lineage>
        <taxon>Bacteria</taxon>
        <taxon>Bacillati</taxon>
        <taxon>Actinomycetota</taxon>
        <taxon>Actinomycetes</taxon>
        <taxon>Micrococcales</taxon>
        <taxon>Microbacteriaceae</taxon>
        <taxon>Curtobacterium</taxon>
    </lineage>
</organism>
<gene>
    <name evidence="4" type="ORF">NYQ28_15965</name>
</gene>
<dbReference type="InterPro" id="IPR016181">
    <property type="entry name" value="Acyl_CoA_acyltransferase"/>
</dbReference>
<evidence type="ECO:0000256" key="1">
    <source>
        <dbReference type="ARBA" id="ARBA00022679"/>
    </source>
</evidence>
<protein>
    <submittedName>
        <fullName evidence="4">GNAT family N-acetyltransferase</fullName>
    </submittedName>
</protein>
<evidence type="ECO:0000256" key="2">
    <source>
        <dbReference type="ARBA" id="ARBA00023315"/>
    </source>
</evidence>
<dbReference type="Gene3D" id="3.40.630.30">
    <property type="match status" value="1"/>
</dbReference>
<dbReference type="GeneID" id="95325242"/>
<keyword evidence="1" id="KW-0808">Transferase</keyword>
<proteinExistence type="predicted"/>
<dbReference type="CDD" id="cd04301">
    <property type="entry name" value="NAT_SF"/>
    <property type="match status" value="1"/>
</dbReference>
<evidence type="ECO:0000313" key="5">
    <source>
        <dbReference type="Proteomes" id="UP001652264"/>
    </source>
</evidence>
<sequence>MVTIARVSPSDAVAGRIVRAYLTDVASRWHGRTASEDEVDRALADEPFDDLVEPTGVLLVASDGGQAVGCAGARFLGNVAELTKVFVSPTRRGTGLGAALLRAVEAACREQGVAVLRLDTRAALAEACALYERSGFERVAPFNADPYADRWYRKVLEP</sequence>
<dbReference type="InterPro" id="IPR050832">
    <property type="entry name" value="Bact_Acetyltransf"/>
</dbReference>
<keyword evidence="5" id="KW-1185">Reference proteome</keyword>
<keyword evidence="2" id="KW-0012">Acyltransferase</keyword>